<dbReference type="OrthoDB" id="4070623at2"/>
<evidence type="ECO:0000313" key="1">
    <source>
        <dbReference type="EMBL" id="SFI42477.1"/>
    </source>
</evidence>
<dbReference type="Pfam" id="PF05954">
    <property type="entry name" value="Phage_GPD"/>
    <property type="match status" value="1"/>
</dbReference>
<name>A0A1I3I3R8_9RHOB</name>
<accession>A0A1I3I3R8</accession>
<organism evidence="1 2">
    <name type="scientific">Albimonas pacifica</name>
    <dbReference type="NCBI Taxonomy" id="1114924"/>
    <lineage>
        <taxon>Bacteria</taxon>
        <taxon>Pseudomonadati</taxon>
        <taxon>Pseudomonadota</taxon>
        <taxon>Alphaproteobacteria</taxon>
        <taxon>Rhodobacterales</taxon>
        <taxon>Paracoccaceae</taxon>
        <taxon>Albimonas</taxon>
    </lineage>
</organism>
<dbReference type="STRING" id="1114924.SAMN05216258_106320"/>
<dbReference type="AlphaFoldDB" id="A0A1I3I3R8"/>
<dbReference type="RefSeq" id="WP_092860780.1">
    <property type="nucleotide sequence ID" value="NZ_FOQH01000006.1"/>
</dbReference>
<protein>
    <submittedName>
        <fullName evidence="1">Phage protein D</fullName>
    </submittedName>
</protein>
<keyword evidence="2" id="KW-1185">Reference proteome</keyword>
<dbReference type="SUPFAM" id="SSF69279">
    <property type="entry name" value="Phage tail proteins"/>
    <property type="match status" value="1"/>
</dbReference>
<sequence length="360" mass="38203">MPRDEALSNLRPTVRIRGLEMPVLDRAILAMTAREQVGGLASLELTLVDWSSAPDGRAGYAAAGSDNPLKLGAPIEIYCGDVRSPQQIFAGRITALEAESPRQGPPRITILAEDALFPARRIRRRRLFEDASPADIVRAVAQDHGLTPEIRDGLDAPLAAWAQVDETDLAFLRRVLASVDADAQAVAQTLQAGPRARDRRTERELAYPRDLLRVRITADLARQAAETTAAGFDPLTGEAVSATSADPELGPGEGRGAADILAAEFEGWQAHLGDLGALSQAEADALARAAQGASARGFVTADGLAMGDPGIRVGSRVALVGVNPMFENAYCVTSAIHRFDREDGYVTEFIAECAYLGAGA</sequence>
<proteinExistence type="predicted"/>
<gene>
    <name evidence="1" type="ORF">SAMN05216258_106320</name>
</gene>
<evidence type="ECO:0000313" key="2">
    <source>
        <dbReference type="Proteomes" id="UP000199377"/>
    </source>
</evidence>
<reference evidence="1 2" key="1">
    <citation type="submission" date="2016-10" db="EMBL/GenBank/DDBJ databases">
        <authorList>
            <person name="de Groot N.N."/>
        </authorList>
    </citation>
    <scope>NUCLEOTIDE SEQUENCE [LARGE SCALE GENOMIC DNA]</scope>
    <source>
        <strain evidence="1 2">CGMCC 1.11030</strain>
    </source>
</reference>
<dbReference type="Proteomes" id="UP000199377">
    <property type="component" value="Unassembled WGS sequence"/>
</dbReference>
<dbReference type="EMBL" id="FOQH01000006">
    <property type="protein sequence ID" value="SFI42477.1"/>
    <property type="molecule type" value="Genomic_DNA"/>
</dbReference>
<dbReference type="Gene3D" id="3.55.50.10">
    <property type="entry name" value="Baseplate protein-like domains"/>
    <property type="match status" value="1"/>
</dbReference>